<dbReference type="PIRSF" id="PIRSF005355">
    <property type="entry name" value="UBIAD1"/>
    <property type="match status" value="1"/>
</dbReference>
<dbReference type="KEGG" id="lnn:F0161_00455"/>
<dbReference type="PANTHER" id="PTHR13929">
    <property type="entry name" value="1,4-DIHYDROXY-2-NAPHTHOATE OCTAPRENYLTRANSFERASE"/>
    <property type="match status" value="1"/>
</dbReference>
<keyword evidence="7 8" id="KW-0472">Membrane</keyword>
<feature type="transmembrane region" description="Helical" evidence="8">
    <location>
        <begin position="37"/>
        <end position="55"/>
    </location>
</feature>
<accession>A0A5P1X212</accession>
<feature type="transmembrane region" description="Helical" evidence="8">
    <location>
        <begin position="168"/>
        <end position="190"/>
    </location>
</feature>
<organism evidence="9 10">
    <name type="scientific">Paucilactobacillus nenjiangensis</name>
    <dbReference type="NCBI Taxonomy" id="1296540"/>
    <lineage>
        <taxon>Bacteria</taxon>
        <taxon>Bacillati</taxon>
        <taxon>Bacillota</taxon>
        <taxon>Bacilli</taxon>
        <taxon>Lactobacillales</taxon>
        <taxon>Lactobacillaceae</taxon>
        <taxon>Paucilactobacillus</taxon>
    </lineage>
</organism>
<feature type="transmembrane region" description="Helical" evidence="8">
    <location>
        <begin position="85"/>
        <end position="108"/>
    </location>
</feature>
<dbReference type="EMBL" id="CP043939">
    <property type="protein sequence ID" value="QER66481.1"/>
    <property type="molecule type" value="Genomic_DNA"/>
</dbReference>
<evidence type="ECO:0000256" key="8">
    <source>
        <dbReference type="SAM" id="Phobius"/>
    </source>
</evidence>
<dbReference type="Gene3D" id="1.10.357.140">
    <property type="entry name" value="UbiA prenyltransferase"/>
    <property type="match status" value="1"/>
</dbReference>
<evidence type="ECO:0000313" key="10">
    <source>
        <dbReference type="Proteomes" id="UP000325295"/>
    </source>
</evidence>
<dbReference type="GO" id="GO:0009234">
    <property type="term" value="P:menaquinone biosynthetic process"/>
    <property type="evidence" value="ECO:0007669"/>
    <property type="project" value="UniProtKB-UniPathway"/>
</dbReference>
<dbReference type="RefSeq" id="WP_150203072.1">
    <property type="nucleotide sequence ID" value="NZ_CP043939.1"/>
</dbReference>
<dbReference type="Pfam" id="PF01040">
    <property type="entry name" value="UbiA"/>
    <property type="match status" value="1"/>
</dbReference>
<dbReference type="InterPro" id="IPR044878">
    <property type="entry name" value="UbiA_sf"/>
</dbReference>
<keyword evidence="10" id="KW-1185">Reference proteome</keyword>
<dbReference type="Proteomes" id="UP000325295">
    <property type="component" value="Chromosome"/>
</dbReference>
<feature type="transmembrane region" description="Helical" evidence="8">
    <location>
        <begin position="279"/>
        <end position="299"/>
    </location>
</feature>
<evidence type="ECO:0000256" key="2">
    <source>
        <dbReference type="ARBA" id="ARBA00004863"/>
    </source>
</evidence>
<dbReference type="CDD" id="cd13962">
    <property type="entry name" value="PT_UbiA_UBIAD1"/>
    <property type="match status" value="1"/>
</dbReference>
<reference evidence="9 10" key="1">
    <citation type="submission" date="2019-09" db="EMBL/GenBank/DDBJ databases">
        <title>Complete Genome Sequence of Lactobacillus nenjiangensis SH-Y15, isolated from sauerkraut.</title>
        <authorList>
            <person name="Yang H."/>
        </authorList>
    </citation>
    <scope>NUCLEOTIDE SEQUENCE [LARGE SCALE GENOMIC DNA]</scope>
    <source>
        <strain evidence="9 10">SH-Y15</strain>
    </source>
</reference>
<dbReference type="InterPro" id="IPR026046">
    <property type="entry name" value="UBIAD1"/>
</dbReference>
<dbReference type="OrthoDB" id="9767568at2"/>
<dbReference type="PANTHER" id="PTHR13929:SF0">
    <property type="entry name" value="UBIA PRENYLTRANSFERASE DOMAIN-CONTAINING PROTEIN 1"/>
    <property type="match status" value="1"/>
</dbReference>
<evidence type="ECO:0000256" key="5">
    <source>
        <dbReference type="ARBA" id="ARBA00022692"/>
    </source>
</evidence>
<evidence type="ECO:0000313" key="9">
    <source>
        <dbReference type="EMBL" id="QER66481.1"/>
    </source>
</evidence>
<evidence type="ECO:0000256" key="1">
    <source>
        <dbReference type="ARBA" id="ARBA00004141"/>
    </source>
</evidence>
<dbReference type="NCBIfam" id="NF004752">
    <property type="entry name" value="PRK06080.1-4"/>
    <property type="match status" value="1"/>
</dbReference>
<dbReference type="GO" id="GO:0042371">
    <property type="term" value="P:vitamin K biosynthetic process"/>
    <property type="evidence" value="ECO:0007669"/>
    <property type="project" value="TreeGrafter"/>
</dbReference>
<feature type="transmembrane region" description="Helical" evidence="8">
    <location>
        <begin position="145"/>
        <end position="162"/>
    </location>
</feature>
<evidence type="ECO:0000256" key="6">
    <source>
        <dbReference type="ARBA" id="ARBA00022989"/>
    </source>
</evidence>
<dbReference type="AlphaFoldDB" id="A0A5P1X212"/>
<evidence type="ECO:0000256" key="3">
    <source>
        <dbReference type="ARBA" id="ARBA00022428"/>
    </source>
</evidence>
<protein>
    <submittedName>
        <fullName evidence="9">Prenyltransferase</fullName>
    </submittedName>
</protein>
<dbReference type="UniPathway" id="UPA00079"/>
<dbReference type="GO" id="GO:0016020">
    <property type="term" value="C:membrane"/>
    <property type="evidence" value="ECO:0007669"/>
    <property type="project" value="UniProtKB-SubCell"/>
</dbReference>
<feature type="transmembrane region" description="Helical" evidence="8">
    <location>
        <begin position="114"/>
        <end position="133"/>
    </location>
</feature>
<comment type="subcellular location">
    <subcellularLocation>
        <location evidence="1">Membrane</location>
        <topology evidence="1">Multi-pass membrane protein</topology>
    </subcellularLocation>
</comment>
<gene>
    <name evidence="9" type="ORF">F0161_00455</name>
</gene>
<keyword evidence="5 8" id="KW-0812">Transmembrane</keyword>
<feature type="transmembrane region" description="Helical" evidence="8">
    <location>
        <begin position="12"/>
        <end position="31"/>
    </location>
</feature>
<evidence type="ECO:0000256" key="4">
    <source>
        <dbReference type="ARBA" id="ARBA00022679"/>
    </source>
</evidence>
<name>A0A5P1X212_9LACO</name>
<keyword evidence="6 8" id="KW-1133">Transmembrane helix</keyword>
<sequence>MSLAVFLELVEIKAKTASVLPFLIGICFSWYNYHALNLGYVILFFIAMFIFNMAVDILDNLNDYHHAVDELEYKRKTNIIGREHLSVKLVFSIMITMVIISALIGVVLAWLTGWTLLIMGLWCYLVGVFYSSGPHPFSSMPLGELLSGVTMGFMIILISIYLNTFEVITWNVATIAKIALIALPTSAWIANLMLANNISDLDEDESNLRYTLPHYLGKKRAVNLFVLLNVIAFIAIIGAVVVKIAPWTMLITLVVVPIVVKQTRIFMKKQVKKETFVTAIRILAIGSFAQVVSYAVGLFL</sequence>
<comment type="pathway">
    <text evidence="2">Quinol/quinone metabolism; menaquinone biosynthesis.</text>
</comment>
<keyword evidence="4 9" id="KW-0808">Transferase</keyword>
<dbReference type="InterPro" id="IPR000537">
    <property type="entry name" value="UbiA_prenyltransferase"/>
</dbReference>
<feature type="transmembrane region" description="Helical" evidence="8">
    <location>
        <begin position="221"/>
        <end position="241"/>
    </location>
</feature>
<dbReference type="GO" id="GO:0004659">
    <property type="term" value="F:prenyltransferase activity"/>
    <property type="evidence" value="ECO:0007669"/>
    <property type="project" value="InterPro"/>
</dbReference>
<evidence type="ECO:0000256" key="7">
    <source>
        <dbReference type="ARBA" id="ARBA00023136"/>
    </source>
</evidence>
<keyword evidence="3" id="KW-0474">Menaquinone biosynthesis</keyword>
<proteinExistence type="predicted"/>